<reference evidence="2 3" key="1">
    <citation type="submission" date="2019-09" db="EMBL/GenBank/DDBJ databases">
        <authorList>
            <person name="Depoorter E."/>
        </authorList>
    </citation>
    <scope>NUCLEOTIDE SEQUENCE [LARGE SCALE GENOMIC DNA]</scope>
    <source>
        <strain evidence="2">LMG 13014</strain>
    </source>
</reference>
<feature type="compositionally biased region" description="Polar residues" evidence="1">
    <location>
        <begin position="66"/>
        <end position="75"/>
    </location>
</feature>
<name>A0A6P2J8X9_9BURK</name>
<protein>
    <submittedName>
        <fullName evidence="2">Protein-tyrosine phosphatase</fullName>
    </submittedName>
</protein>
<evidence type="ECO:0000256" key="1">
    <source>
        <dbReference type="SAM" id="MobiDB-lite"/>
    </source>
</evidence>
<feature type="region of interest" description="Disordered" evidence="1">
    <location>
        <begin position="66"/>
        <end position="98"/>
    </location>
</feature>
<sequence length="98" mass="10642">MAGSPQIANQVIASYGSTTSYIANGLQLDQVTLNAIREHMLTWSARGPLRRGRIASVLRPHCPSNLVSGETRTGQGWSGFVRARKHPPTTDRANQTTV</sequence>
<accession>A0A6P2J8X9</accession>
<proteinExistence type="predicted"/>
<evidence type="ECO:0000313" key="3">
    <source>
        <dbReference type="Proteomes" id="UP000494261"/>
    </source>
</evidence>
<organism evidence="2 3">
    <name type="scientific">Burkholderia aenigmatica</name>
    <dbReference type="NCBI Taxonomy" id="2015348"/>
    <lineage>
        <taxon>Bacteria</taxon>
        <taxon>Pseudomonadati</taxon>
        <taxon>Pseudomonadota</taxon>
        <taxon>Betaproteobacteria</taxon>
        <taxon>Burkholderiales</taxon>
        <taxon>Burkholderiaceae</taxon>
        <taxon>Burkholderia</taxon>
        <taxon>Burkholderia cepacia complex</taxon>
    </lineage>
</organism>
<evidence type="ECO:0000313" key="2">
    <source>
        <dbReference type="EMBL" id="VWB39499.1"/>
    </source>
</evidence>
<gene>
    <name evidence="2" type="ORF">BLA13014_01630</name>
</gene>
<dbReference type="AlphaFoldDB" id="A0A6P2J8X9"/>
<dbReference type="EMBL" id="CABVQC010000008">
    <property type="protein sequence ID" value="VWB39499.1"/>
    <property type="molecule type" value="Genomic_DNA"/>
</dbReference>
<dbReference type="Proteomes" id="UP000494261">
    <property type="component" value="Unassembled WGS sequence"/>
</dbReference>
<dbReference type="RefSeq" id="WP_175021908.1">
    <property type="nucleotide sequence ID" value="NZ_CABVQC010000008.1"/>
</dbReference>